<evidence type="ECO:0000313" key="2">
    <source>
        <dbReference type="EMBL" id="ONK64097.1"/>
    </source>
</evidence>
<gene>
    <name evidence="2" type="ORF">A4U43_C07F22050</name>
</gene>
<dbReference type="InterPro" id="IPR029044">
    <property type="entry name" value="Nucleotide-diphossugar_trans"/>
</dbReference>
<evidence type="ECO:0000256" key="1">
    <source>
        <dbReference type="SAM" id="MobiDB-lite"/>
    </source>
</evidence>
<feature type="region of interest" description="Disordered" evidence="1">
    <location>
        <begin position="32"/>
        <end position="58"/>
    </location>
</feature>
<accession>A0A5P1EFV8</accession>
<dbReference type="Proteomes" id="UP000243459">
    <property type="component" value="Chromosome 7"/>
</dbReference>
<name>A0A5P1EFV8_ASPOF</name>
<organism evidence="2 3">
    <name type="scientific">Asparagus officinalis</name>
    <name type="common">Garden asparagus</name>
    <dbReference type="NCBI Taxonomy" id="4686"/>
    <lineage>
        <taxon>Eukaryota</taxon>
        <taxon>Viridiplantae</taxon>
        <taxon>Streptophyta</taxon>
        <taxon>Embryophyta</taxon>
        <taxon>Tracheophyta</taxon>
        <taxon>Spermatophyta</taxon>
        <taxon>Magnoliopsida</taxon>
        <taxon>Liliopsida</taxon>
        <taxon>Asparagales</taxon>
        <taxon>Asparagaceae</taxon>
        <taxon>Asparagoideae</taxon>
        <taxon>Asparagus</taxon>
    </lineage>
</organism>
<dbReference type="SUPFAM" id="SSF53448">
    <property type="entry name" value="Nucleotide-diphospho-sugar transferases"/>
    <property type="match status" value="1"/>
</dbReference>
<dbReference type="AlphaFoldDB" id="A0A5P1EFV8"/>
<evidence type="ECO:0000313" key="3">
    <source>
        <dbReference type="Proteomes" id="UP000243459"/>
    </source>
</evidence>
<dbReference type="Gramene" id="ONK64097">
    <property type="protein sequence ID" value="ONK64097"/>
    <property type="gene ID" value="A4U43_C07F22050"/>
</dbReference>
<sequence>MQIQILPRPIMRKPQAQYKFLGRFPHLQFEAQKRDRRGNREIERRRGISGGGATPELVKRPSIDLPRIDRIIRCSLGSQGLQLPAIEPVPEASVSIVEERTPADRERWWKRGLKAISEGKLAVVLLSGGQPREGLVITLKYHLESSKFSCTGE</sequence>
<dbReference type="Gene3D" id="3.90.550.10">
    <property type="entry name" value="Spore Coat Polysaccharide Biosynthesis Protein SpsA, Chain A"/>
    <property type="match status" value="1"/>
</dbReference>
<proteinExistence type="predicted"/>
<protein>
    <submittedName>
        <fullName evidence="2">Uncharacterized protein</fullName>
    </submittedName>
</protein>
<keyword evidence="3" id="KW-1185">Reference proteome</keyword>
<reference evidence="3" key="1">
    <citation type="journal article" date="2017" name="Nat. Commun.">
        <title>The asparagus genome sheds light on the origin and evolution of a young Y chromosome.</title>
        <authorList>
            <person name="Harkess A."/>
            <person name="Zhou J."/>
            <person name="Xu C."/>
            <person name="Bowers J.E."/>
            <person name="Van der Hulst R."/>
            <person name="Ayyampalayam S."/>
            <person name="Mercati F."/>
            <person name="Riccardi P."/>
            <person name="McKain M.R."/>
            <person name="Kakrana A."/>
            <person name="Tang H."/>
            <person name="Ray J."/>
            <person name="Groenendijk J."/>
            <person name="Arikit S."/>
            <person name="Mathioni S.M."/>
            <person name="Nakano M."/>
            <person name="Shan H."/>
            <person name="Telgmann-Rauber A."/>
            <person name="Kanno A."/>
            <person name="Yue Z."/>
            <person name="Chen H."/>
            <person name="Li W."/>
            <person name="Chen Y."/>
            <person name="Xu X."/>
            <person name="Zhang Y."/>
            <person name="Luo S."/>
            <person name="Chen H."/>
            <person name="Gao J."/>
            <person name="Mao Z."/>
            <person name="Pires J.C."/>
            <person name="Luo M."/>
            <person name="Kudrna D."/>
            <person name="Wing R.A."/>
            <person name="Meyers B.C."/>
            <person name="Yi K."/>
            <person name="Kong H."/>
            <person name="Lavrijsen P."/>
            <person name="Sunseri F."/>
            <person name="Falavigna A."/>
            <person name="Ye Y."/>
            <person name="Leebens-Mack J.H."/>
            <person name="Chen G."/>
        </authorList>
    </citation>
    <scope>NUCLEOTIDE SEQUENCE [LARGE SCALE GENOMIC DNA]</scope>
    <source>
        <strain evidence="3">cv. DH0086</strain>
    </source>
</reference>
<dbReference type="EMBL" id="CM007387">
    <property type="protein sequence ID" value="ONK64097.1"/>
    <property type="molecule type" value="Genomic_DNA"/>
</dbReference>